<dbReference type="PANTHER" id="PTHR47272">
    <property type="entry name" value="DDE_TNP_1_7 DOMAIN-CONTAINING PROTEIN"/>
    <property type="match status" value="1"/>
</dbReference>
<proteinExistence type="predicted"/>
<evidence type="ECO:0000313" key="2">
    <source>
        <dbReference type="Proteomes" id="UP000078046"/>
    </source>
</evidence>
<dbReference type="EMBL" id="LWCA01001078">
    <property type="protein sequence ID" value="OAF65979.1"/>
    <property type="molecule type" value="Genomic_DNA"/>
</dbReference>
<gene>
    <name evidence="1" type="ORF">A3Q56_06300</name>
</gene>
<dbReference type="AlphaFoldDB" id="A0A177AVH2"/>
<protein>
    <recommendedName>
        <fullName evidence="3">PiggyBac transposable element-derived protein domain-containing protein</fullName>
    </recommendedName>
</protein>
<evidence type="ECO:0008006" key="3">
    <source>
        <dbReference type="Google" id="ProtNLM"/>
    </source>
</evidence>
<keyword evidence="2" id="KW-1185">Reference proteome</keyword>
<accession>A0A177AVH2</accession>
<comment type="caution">
    <text evidence="1">The sequence shown here is derived from an EMBL/GenBank/DDBJ whole genome shotgun (WGS) entry which is preliminary data.</text>
</comment>
<name>A0A177AVH2_9BILA</name>
<sequence>MDFTDEDSGDEDTVNYENLTGNLLRPSIFTESEFYKVEQGSDKIKWTKQDLSKKNLRIFEKPISKDYSNMEPKNKIVSYCPIKSNRDVKKCKRGYSDYAMGTYDLTDLGLVKWNDNFIVSVLSTLYRKNPDTSVKGWDRVLGKKINIEIPYSIKKYNENM</sequence>
<dbReference type="OrthoDB" id="6142374at2759"/>
<dbReference type="Proteomes" id="UP000078046">
    <property type="component" value="Unassembled WGS sequence"/>
</dbReference>
<reference evidence="1 2" key="1">
    <citation type="submission" date="2016-04" db="EMBL/GenBank/DDBJ databases">
        <title>The genome of Intoshia linei affirms orthonectids as highly simplified spiralians.</title>
        <authorList>
            <person name="Mikhailov K.V."/>
            <person name="Slusarev G.S."/>
            <person name="Nikitin M.A."/>
            <person name="Logacheva M.D."/>
            <person name="Penin A."/>
            <person name="Aleoshin V."/>
            <person name="Panchin Y.V."/>
        </authorList>
    </citation>
    <scope>NUCLEOTIDE SEQUENCE [LARGE SCALE GENOMIC DNA]</scope>
    <source>
        <strain evidence="1">Intl2013</strain>
        <tissue evidence="1">Whole animal</tissue>
    </source>
</reference>
<evidence type="ECO:0000313" key="1">
    <source>
        <dbReference type="EMBL" id="OAF65979.1"/>
    </source>
</evidence>
<organism evidence="1 2">
    <name type="scientific">Intoshia linei</name>
    <dbReference type="NCBI Taxonomy" id="1819745"/>
    <lineage>
        <taxon>Eukaryota</taxon>
        <taxon>Metazoa</taxon>
        <taxon>Spiralia</taxon>
        <taxon>Lophotrochozoa</taxon>
        <taxon>Mesozoa</taxon>
        <taxon>Orthonectida</taxon>
        <taxon>Rhopaluridae</taxon>
        <taxon>Intoshia</taxon>
    </lineage>
</organism>